<comment type="caution">
    <text evidence="1">The sequence shown here is derived from an EMBL/GenBank/DDBJ whole genome shotgun (WGS) entry which is preliminary data.</text>
</comment>
<dbReference type="InterPro" id="IPR014955">
    <property type="entry name" value="DUF1826"/>
</dbReference>
<dbReference type="EMBL" id="AVBC01000019">
    <property type="protein sequence ID" value="ERL52458.1"/>
    <property type="molecule type" value="Genomic_DNA"/>
</dbReference>
<dbReference type="OrthoDB" id="5342505at2"/>
<gene>
    <name evidence="1" type="ORF">BJB45_10860</name>
</gene>
<name>W1NAD6_9GAMM</name>
<sequence>MSLPARSTLPHATIDGGSFEHWAIAGEVDVLPRIFEDYINIAVMRRGLSEALASSAMAQCQTQRAWQIAWLGQPGAELKADLLRQLPDPEAAEILVEDIQTLAEAMACLFETDSVGIRLRLLDAAMCPRFHCDNLPVRLVTTYVGPGSEWLPEAGINRAGLGAPSSDKPEVLRDPQAIQQLQSGDLALLKGSGWIGNEASGLVHRSPALVSGQKRLLVTMDPA</sequence>
<evidence type="ECO:0000313" key="2">
    <source>
        <dbReference type="Proteomes" id="UP000019113"/>
    </source>
</evidence>
<keyword evidence="2" id="KW-1185">Reference proteome</keyword>
<dbReference type="STRING" id="1178482.AR456_16190"/>
<reference evidence="1 2" key="1">
    <citation type="submission" date="2013-08" db="EMBL/GenBank/DDBJ databases">
        <title>draft genome of Halomonas huanghegensis, strain BJGMM-B45T.</title>
        <authorList>
            <person name="Miao C."/>
            <person name="Wan Y."/>
            <person name="Jin W."/>
        </authorList>
    </citation>
    <scope>NUCLEOTIDE SEQUENCE [LARGE SCALE GENOMIC DNA]</scope>
    <source>
        <strain evidence="1 2">BJGMM-B45</strain>
    </source>
</reference>
<dbReference type="RefSeq" id="WP_021818291.1">
    <property type="nucleotide sequence ID" value="NZ_AVBC01000019.1"/>
</dbReference>
<dbReference type="eggNOG" id="ENOG502ZV50">
    <property type="taxonomic scope" value="Bacteria"/>
</dbReference>
<accession>W1NAD6</accession>
<organism evidence="1 2">
    <name type="scientific">Halomonas huangheensis</name>
    <dbReference type="NCBI Taxonomy" id="1178482"/>
    <lineage>
        <taxon>Bacteria</taxon>
        <taxon>Pseudomonadati</taxon>
        <taxon>Pseudomonadota</taxon>
        <taxon>Gammaproteobacteria</taxon>
        <taxon>Oceanospirillales</taxon>
        <taxon>Halomonadaceae</taxon>
        <taxon>Halomonas</taxon>
    </lineage>
</organism>
<dbReference type="Proteomes" id="UP000019113">
    <property type="component" value="Unassembled WGS sequence"/>
</dbReference>
<dbReference type="AlphaFoldDB" id="W1NAD6"/>
<evidence type="ECO:0000313" key="1">
    <source>
        <dbReference type="EMBL" id="ERL52458.1"/>
    </source>
</evidence>
<dbReference type="Pfam" id="PF08856">
    <property type="entry name" value="DUF1826"/>
    <property type="match status" value="1"/>
</dbReference>
<dbReference type="PATRIC" id="fig|1178482.3.peg.1331"/>
<evidence type="ECO:0008006" key="3">
    <source>
        <dbReference type="Google" id="ProtNLM"/>
    </source>
</evidence>
<proteinExistence type="predicted"/>
<protein>
    <recommendedName>
        <fullName evidence="3">Succinylglutamate desuccinylase</fullName>
    </recommendedName>
</protein>
<dbReference type="KEGG" id="hhu:AR456_16190"/>